<feature type="transmembrane region" description="Helical" evidence="3">
    <location>
        <begin position="20"/>
        <end position="47"/>
    </location>
</feature>
<dbReference type="OrthoDB" id="128186at2"/>
<keyword evidence="3" id="KW-0812">Transmembrane</keyword>
<organism evidence="5 6">
    <name type="scientific">Mycolicibacter senuensis</name>
    <dbReference type="NCBI Taxonomy" id="386913"/>
    <lineage>
        <taxon>Bacteria</taxon>
        <taxon>Bacillati</taxon>
        <taxon>Actinomycetota</taxon>
        <taxon>Actinomycetes</taxon>
        <taxon>Mycobacteriales</taxon>
        <taxon>Mycobacteriaceae</taxon>
        <taxon>Mycolicibacter</taxon>
    </lineage>
</organism>
<dbReference type="AlphaFoldDB" id="A0A7I9XMN9"/>
<protein>
    <submittedName>
        <fullName evidence="5">Putative lipase/esterase</fullName>
    </submittedName>
</protein>
<gene>
    <name evidence="5" type="ORF">MSEN_23570</name>
</gene>
<keyword evidence="2" id="KW-0378">Hydrolase</keyword>
<dbReference type="SUPFAM" id="SSF53474">
    <property type="entry name" value="alpha/beta-Hydrolases"/>
    <property type="match status" value="1"/>
</dbReference>
<name>A0A7I9XMN9_9MYCO</name>
<evidence type="ECO:0000313" key="6">
    <source>
        <dbReference type="Proteomes" id="UP000465263"/>
    </source>
</evidence>
<evidence type="ECO:0000256" key="3">
    <source>
        <dbReference type="SAM" id="Phobius"/>
    </source>
</evidence>
<comment type="caution">
    <text evidence="5">The sequence shown here is derived from an EMBL/GenBank/DDBJ whole genome shotgun (WGS) entry which is preliminary data.</text>
</comment>
<dbReference type="EMBL" id="BLKV01000001">
    <property type="protein sequence ID" value="GFG70637.1"/>
    <property type="molecule type" value="Genomic_DNA"/>
</dbReference>
<evidence type="ECO:0000259" key="4">
    <source>
        <dbReference type="Pfam" id="PF07859"/>
    </source>
</evidence>
<dbReference type="Pfam" id="PF07859">
    <property type="entry name" value="Abhydrolase_3"/>
    <property type="match status" value="1"/>
</dbReference>
<keyword evidence="6" id="KW-1185">Reference proteome</keyword>
<feature type="domain" description="Alpha/beta hydrolase fold-3" evidence="4">
    <location>
        <begin position="103"/>
        <end position="304"/>
    </location>
</feature>
<reference evidence="5 6" key="1">
    <citation type="journal article" date="2019" name="Emerg. Microbes Infect.">
        <title>Comprehensive subspecies identification of 175 nontuberculous mycobacteria species based on 7547 genomic profiles.</title>
        <authorList>
            <person name="Matsumoto Y."/>
            <person name="Kinjo T."/>
            <person name="Motooka D."/>
            <person name="Nabeya D."/>
            <person name="Jung N."/>
            <person name="Uechi K."/>
            <person name="Horii T."/>
            <person name="Iida T."/>
            <person name="Fujita J."/>
            <person name="Nakamura S."/>
        </authorList>
    </citation>
    <scope>NUCLEOTIDE SEQUENCE [LARGE SCALE GENOMIC DNA]</scope>
    <source>
        <strain evidence="5 6">JCM 16017</strain>
    </source>
</reference>
<accession>A0A7I9XMN9</accession>
<dbReference type="RefSeq" id="WP_085082548.1">
    <property type="nucleotide sequence ID" value="NZ_BLKV01000001.1"/>
</dbReference>
<dbReference type="GO" id="GO:0004806">
    <property type="term" value="F:triacylglycerol lipase activity"/>
    <property type="evidence" value="ECO:0007669"/>
    <property type="project" value="TreeGrafter"/>
</dbReference>
<dbReference type="PANTHER" id="PTHR48081">
    <property type="entry name" value="AB HYDROLASE SUPERFAMILY PROTEIN C4A8.06C"/>
    <property type="match status" value="1"/>
</dbReference>
<keyword evidence="3" id="KW-0472">Membrane</keyword>
<dbReference type="InterPro" id="IPR029058">
    <property type="entry name" value="AB_hydrolase_fold"/>
</dbReference>
<dbReference type="Proteomes" id="UP000465263">
    <property type="component" value="Unassembled WGS sequence"/>
</dbReference>
<evidence type="ECO:0000313" key="5">
    <source>
        <dbReference type="EMBL" id="GFG70637.1"/>
    </source>
</evidence>
<comment type="similarity">
    <text evidence="1">Belongs to the 'GDXG' lipolytic enzyme family.</text>
</comment>
<keyword evidence="3" id="KW-1133">Transmembrane helix</keyword>
<sequence>MNSLEWRDRPAQTYFGPASWQARLLAVGAAIFLRTSIAVLTVVGMIVNRIWPAGLQRARLDLIDQPMRYIRALPGTEVTRERLTDCPAEWVVAPGAGDSNRVIVYFHGSALVTLGLNSHRRFASKLSEATGAKVFNVGYRLAPLAGIDEAIADGLCAYRHVLDAGFTADRIVLAGDSAGGLMAVNTALAARDAGLPAPAGQVLMSALTSSDMEIKRQAAGIHRDPFFPFMAFMFIYRVFATVNGTRELPVMPPEAELRGLGPFLLQVGNNEMLRNDTFVLADKLTAAGVPNWVQIWDRALHMFQLSFDVNPDARRAVAEIADFVDHAMATAPPAVDAAHTDGEMAGHHPAAGA</sequence>
<evidence type="ECO:0000256" key="2">
    <source>
        <dbReference type="ARBA" id="ARBA00022801"/>
    </source>
</evidence>
<proteinExistence type="inferred from homology"/>
<dbReference type="InterPro" id="IPR050300">
    <property type="entry name" value="GDXG_lipolytic_enzyme"/>
</dbReference>
<dbReference type="InterPro" id="IPR013094">
    <property type="entry name" value="AB_hydrolase_3"/>
</dbReference>
<evidence type="ECO:0000256" key="1">
    <source>
        <dbReference type="ARBA" id="ARBA00010515"/>
    </source>
</evidence>
<dbReference type="PANTHER" id="PTHR48081:SF30">
    <property type="entry name" value="ACETYL-HYDROLASE LIPR-RELATED"/>
    <property type="match status" value="1"/>
</dbReference>
<dbReference type="Gene3D" id="3.40.50.1820">
    <property type="entry name" value="alpha/beta hydrolase"/>
    <property type="match status" value="1"/>
</dbReference>